<keyword evidence="3" id="KW-1185">Reference proteome</keyword>
<dbReference type="EnsemblBacteria" id="ABF40916">
    <property type="protein sequence ID" value="ABF40916"/>
    <property type="gene ID" value="Acid345_1915"/>
</dbReference>
<evidence type="ECO:0000313" key="3">
    <source>
        <dbReference type="Proteomes" id="UP000002432"/>
    </source>
</evidence>
<dbReference type="EMBL" id="CP000360">
    <property type="protein sequence ID" value="ABF40916.1"/>
    <property type="molecule type" value="Genomic_DNA"/>
</dbReference>
<gene>
    <name evidence="2" type="ordered locus">Acid345_1915</name>
</gene>
<evidence type="ECO:0000256" key="1">
    <source>
        <dbReference type="SAM" id="Phobius"/>
    </source>
</evidence>
<name>Q1IQD4_KORVE</name>
<protein>
    <submittedName>
        <fullName evidence="2">Uncharacterized protein</fullName>
    </submittedName>
</protein>
<feature type="transmembrane region" description="Helical" evidence="1">
    <location>
        <begin position="6"/>
        <end position="23"/>
    </location>
</feature>
<dbReference type="HOGENOM" id="CLU_1254564_0_0_0"/>
<proteinExistence type="predicted"/>
<organism evidence="2 3">
    <name type="scientific">Koribacter versatilis (strain Ellin345)</name>
    <dbReference type="NCBI Taxonomy" id="204669"/>
    <lineage>
        <taxon>Bacteria</taxon>
        <taxon>Pseudomonadati</taxon>
        <taxon>Acidobacteriota</taxon>
        <taxon>Terriglobia</taxon>
        <taxon>Terriglobales</taxon>
        <taxon>Candidatus Korobacteraceae</taxon>
        <taxon>Candidatus Korobacter</taxon>
    </lineage>
</organism>
<keyword evidence="1" id="KW-0472">Membrane</keyword>
<dbReference type="AlphaFoldDB" id="Q1IQD4"/>
<keyword evidence="1" id="KW-1133">Transmembrane helix</keyword>
<dbReference type="OrthoDB" id="2082692at2"/>
<dbReference type="Proteomes" id="UP000002432">
    <property type="component" value="Chromosome"/>
</dbReference>
<accession>Q1IQD4</accession>
<evidence type="ECO:0000313" key="2">
    <source>
        <dbReference type="EMBL" id="ABF40916.1"/>
    </source>
</evidence>
<dbReference type="KEGG" id="aba:Acid345_1915"/>
<dbReference type="RefSeq" id="WP_011522718.1">
    <property type="nucleotide sequence ID" value="NC_008009.1"/>
</dbReference>
<dbReference type="STRING" id="204669.Acid345_1915"/>
<keyword evidence="1" id="KW-0812">Transmembrane</keyword>
<reference evidence="2 3" key="1">
    <citation type="journal article" date="2009" name="Appl. Environ. Microbiol.">
        <title>Three genomes from the phylum Acidobacteria provide insight into the lifestyles of these microorganisms in soils.</title>
        <authorList>
            <person name="Ward N.L."/>
            <person name="Challacombe J.F."/>
            <person name="Janssen P.H."/>
            <person name="Henrissat B."/>
            <person name="Coutinho P.M."/>
            <person name="Wu M."/>
            <person name="Xie G."/>
            <person name="Haft D.H."/>
            <person name="Sait M."/>
            <person name="Badger J."/>
            <person name="Barabote R.D."/>
            <person name="Bradley B."/>
            <person name="Brettin T.S."/>
            <person name="Brinkac L.M."/>
            <person name="Bruce D."/>
            <person name="Creasy T."/>
            <person name="Daugherty S.C."/>
            <person name="Davidsen T.M."/>
            <person name="DeBoy R.T."/>
            <person name="Detter J.C."/>
            <person name="Dodson R.J."/>
            <person name="Durkin A.S."/>
            <person name="Ganapathy A."/>
            <person name="Gwinn-Giglio M."/>
            <person name="Han C.S."/>
            <person name="Khouri H."/>
            <person name="Kiss H."/>
            <person name="Kothari S.P."/>
            <person name="Madupu R."/>
            <person name="Nelson K.E."/>
            <person name="Nelson W.C."/>
            <person name="Paulsen I."/>
            <person name="Penn K."/>
            <person name="Ren Q."/>
            <person name="Rosovitz M.J."/>
            <person name="Selengut J.D."/>
            <person name="Shrivastava S."/>
            <person name="Sullivan S.A."/>
            <person name="Tapia R."/>
            <person name="Thompson L.S."/>
            <person name="Watkins K.L."/>
            <person name="Yang Q."/>
            <person name="Yu C."/>
            <person name="Zafar N."/>
            <person name="Zhou L."/>
            <person name="Kuske C.R."/>
        </authorList>
    </citation>
    <scope>NUCLEOTIDE SEQUENCE [LARGE SCALE GENOMIC DNA]</scope>
    <source>
        <strain evidence="2 3">Ellin345</strain>
    </source>
</reference>
<sequence>MLWSALTDGGIAVALLVIWYLAWRHWLRKRSRRIVNWVEVACRHHGRVDSVHWHSASRFQVDLHLGTATFRDPHLIVQMAPCEMPLSWLWYRLRKHQETATFAATLDCAPAANLELLNHRWSATCFKPQQRSAKDREWHAQRLGQVVITTRKDWQHDIVNMMDALTASRSYDFLKIAYRREPPQFSATVALAAIQPDALAEASIFDVIRELATSSSPSPF</sequence>